<organism evidence="3 4">
    <name type="scientific">Mycena rosella</name>
    <name type="common">Pink bonnet</name>
    <name type="synonym">Agaricus rosellus</name>
    <dbReference type="NCBI Taxonomy" id="1033263"/>
    <lineage>
        <taxon>Eukaryota</taxon>
        <taxon>Fungi</taxon>
        <taxon>Dikarya</taxon>
        <taxon>Basidiomycota</taxon>
        <taxon>Agaricomycotina</taxon>
        <taxon>Agaricomycetes</taxon>
        <taxon>Agaricomycetidae</taxon>
        <taxon>Agaricales</taxon>
        <taxon>Marasmiineae</taxon>
        <taxon>Mycenaceae</taxon>
        <taxon>Mycena</taxon>
    </lineage>
</organism>
<proteinExistence type="predicted"/>
<evidence type="ECO:0000256" key="2">
    <source>
        <dbReference type="SAM" id="SignalP"/>
    </source>
</evidence>
<evidence type="ECO:0000256" key="1">
    <source>
        <dbReference type="SAM" id="Phobius"/>
    </source>
</evidence>
<evidence type="ECO:0000313" key="3">
    <source>
        <dbReference type="EMBL" id="KAJ7673604.1"/>
    </source>
</evidence>
<keyword evidence="1" id="KW-0812">Transmembrane</keyword>
<evidence type="ECO:0000313" key="4">
    <source>
        <dbReference type="Proteomes" id="UP001221757"/>
    </source>
</evidence>
<dbReference type="AlphaFoldDB" id="A0AAD7D122"/>
<sequence length="373" mass="39656">MLPPDGILSLAPLLLVFIPLIRAQGGLMFEWGFAEGWVSSSLASCRTFPITADPVIAHGTPPFYMMAFAVGGTPTTTFIGTNESHLAWSVHHPIGTQLVLGVVDSNGHSGGIDKPLYTVTEGSTTECLPEAATEPVFKISANVTDALDTCEPWGLTIEGGAPPYTLTLAALNSPDVRNITLGPNDTVYTYINRADPGTHMIASASDRNGRWATGSPLVRTQGSADVNCLGLVSSSSNGTSIAQRAPSSQSMSRRTRIAIIVAAAMGSLLLCGLGICAMQCRRWLHSRHQTTHIAPFRTFSSDCSSDARFTVAASFPAVPIKSQSISHTRNRWATFVTQFPRPPPGPLAVSLRDLNGLPPPYADTIAQNRCSLL</sequence>
<reference evidence="3" key="1">
    <citation type="submission" date="2023-03" db="EMBL/GenBank/DDBJ databases">
        <title>Massive genome expansion in bonnet fungi (Mycena s.s.) driven by repeated elements and novel gene families across ecological guilds.</title>
        <authorList>
            <consortium name="Lawrence Berkeley National Laboratory"/>
            <person name="Harder C.B."/>
            <person name="Miyauchi S."/>
            <person name="Viragh M."/>
            <person name="Kuo A."/>
            <person name="Thoen E."/>
            <person name="Andreopoulos B."/>
            <person name="Lu D."/>
            <person name="Skrede I."/>
            <person name="Drula E."/>
            <person name="Henrissat B."/>
            <person name="Morin E."/>
            <person name="Kohler A."/>
            <person name="Barry K."/>
            <person name="LaButti K."/>
            <person name="Morin E."/>
            <person name="Salamov A."/>
            <person name="Lipzen A."/>
            <person name="Mereny Z."/>
            <person name="Hegedus B."/>
            <person name="Baldrian P."/>
            <person name="Stursova M."/>
            <person name="Weitz H."/>
            <person name="Taylor A."/>
            <person name="Grigoriev I.V."/>
            <person name="Nagy L.G."/>
            <person name="Martin F."/>
            <person name="Kauserud H."/>
        </authorList>
    </citation>
    <scope>NUCLEOTIDE SEQUENCE</scope>
    <source>
        <strain evidence="3">CBHHK067</strain>
    </source>
</reference>
<feature type="transmembrane region" description="Helical" evidence="1">
    <location>
        <begin position="257"/>
        <end position="278"/>
    </location>
</feature>
<keyword evidence="4" id="KW-1185">Reference proteome</keyword>
<comment type="caution">
    <text evidence="3">The sequence shown here is derived from an EMBL/GenBank/DDBJ whole genome shotgun (WGS) entry which is preliminary data.</text>
</comment>
<accession>A0AAD7D122</accession>
<keyword evidence="2" id="KW-0732">Signal</keyword>
<keyword evidence="1" id="KW-1133">Transmembrane helix</keyword>
<dbReference type="Proteomes" id="UP001221757">
    <property type="component" value="Unassembled WGS sequence"/>
</dbReference>
<name>A0AAD7D122_MYCRO</name>
<keyword evidence="1" id="KW-0472">Membrane</keyword>
<feature type="chain" id="PRO_5041946866" evidence="2">
    <location>
        <begin position="24"/>
        <end position="373"/>
    </location>
</feature>
<protein>
    <submittedName>
        <fullName evidence="3">Uncharacterized protein</fullName>
    </submittedName>
</protein>
<dbReference type="EMBL" id="JARKIE010000160">
    <property type="protein sequence ID" value="KAJ7673604.1"/>
    <property type="molecule type" value="Genomic_DNA"/>
</dbReference>
<gene>
    <name evidence="3" type="ORF">B0H17DRAFT_168797</name>
</gene>
<feature type="signal peptide" evidence="2">
    <location>
        <begin position="1"/>
        <end position="23"/>
    </location>
</feature>